<reference evidence="1 2" key="1">
    <citation type="submission" date="2016-03" db="EMBL/GenBank/DDBJ databases">
        <title>Choanephora cucurbitarum.</title>
        <authorList>
            <person name="Min B."/>
            <person name="Park H."/>
            <person name="Park J.-H."/>
            <person name="Shin H.-D."/>
            <person name="Choi I.-G."/>
        </authorList>
    </citation>
    <scope>NUCLEOTIDE SEQUENCE [LARGE SCALE GENOMIC DNA]</scope>
    <source>
        <strain evidence="1 2">KUS-F28377</strain>
    </source>
</reference>
<evidence type="ECO:0000313" key="1">
    <source>
        <dbReference type="EMBL" id="OBZ81299.1"/>
    </source>
</evidence>
<dbReference type="Proteomes" id="UP000093000">
    <property type="component" value="Unassembled WGS sequence"/>
</dbReference>
<proteinExistence type="predicted"/>
<dbReference type="EMBL" id="LUGH01001292">
    <property type="protein sequence ID" value="OBZ81299.1"/>
    <property type="molecule type" value="Genomic_DNA"/>
</dbReference>
<evidence type="ECO:0008006" key="3">
    <source>
        <dbReference type="Google" id="ProtNLM"/>
    </source>
</evidence>
<organism evidence="1 2">
    <name type="scientific">Choanephora cucurbitarum</name>
    <dbReference type="NCBI Taxonomy" id="101091"/>
    <lineage>
        <taxon>Eukaryota</taxon>
        <taxon>Fungi</taxon>
        <taxon>Fungi incertae sedis</taxon>
        <taxon>Mucoromycota</taxon>
        <taxon>Mucoromycotina</taxon>
        <taxon>Mucoromycetes</taxon>
        <taxon>Mucorales</taxon>
        <taxon>Mucorineae</taxon>
        <taxon>Choanephoraceae</taxon>
        <taxon>Choanephoroideae</taxon>
        <taxon>Choanephora</taxon>
    </lineage>
</organism>
<gene>
    <name evidence="1" type="ORF">A0J61_10653</name>
</gene>
<comment type="caution">
    <text evidence="1">The sequence shown here is derived from an EMBL/GenBank/DDBJ whole genome shotgun (WGS) entry which is preliminary data.</text>
</comment>
<dbReference type="Gene3D" id="1.10.10.60">
    <property type="entry name" value="Homeodomain-like"/>
    <property type="match status" value="1"/>
</dbReference>
<dbReference type="AlphaFoldDB" id="A0A1C7MY33"/>
<name>A0A1C7MY33_9FUNG</name>
<dbReference type="InParanoid" id="A0A1C7MY33"/>
<protein>
    <recommendedName>
        <fullName evidence="3">ARS-binding protein 1 N-terminal domain-containing protein</fullName>
    </recommendedName>
</protein>
<evidence type="ECO:0000313" key="2">
    <source>
        <dbReference type="Proteomes" id="UP000093000"/>
    </source>
</evidence>
<sequence length="93" mass="10693">MTYTLSKKSTSKSIRPSKITLNRARAIAAKCRPSNTTGSQRVERVCFTDEEKLKICERHYLIKPSLNQAELCTWAKEEFQLTKEPSRQLSALF</sequence>
<accession>A0A1C7MY33</accession>
<keyword evidence="2" id="KW-1185">Reference proteome</keyword>